<gene>
    <name evidence="11" type="ORF">RM552_16545</name>
</gene>
<comment type="cofactor">
    <cofactor evidence="1 6">
        <name>FAD</name>
        <dbReference type="ChEBI" id="CHEBI:57692"/>
    </cofactor>
</comment>
<organism evidence="11 12">
    <name type="scientific">Glaciecola petra</name>
    <dbReference type="NCBI Taxonomy" id="3075602"/>
    <lineage>
        <taxon>Bacteria</taxon>
        <taxon>Pseudomonadati</taxon>
        <taxon>Pseudomonadota</taxon>
        <taxon>Gammaproteobacteria</taxon>
        <taxon>Alteromonadales</taxon>
        <taxon>Alteromonadaceae</taxon>
        <taxon>Glaciecola</taxon>
    </lineage>
</organism>
<dbReference type="InterPro" id="IPR009100">
    <property type="entry name" value="AcylCoA_DH/oxidase_NM_dom_sf"/>
</dbReference>
<proteinExistence type="inferred from homology"/>
<feature type="domain" description="Acyl-CoA oxidase/dehydrogenase middle" evidence="8">
    <location>
        <begin position="161"/>
        <end position="270"/>
    </location>
</feature>
<evidence type="ECO:0000256" key="3">
    <source>
        <dbReference type="ARBA" id="ARBA00022630"/>
    </source>
</evidence>
<evidence type="ECO:0000256" key="2">
    <source>
        <dbReference type="ARBA" id="ARBA00009347"/>
    </source>
</evidence>
<dbReference type="Pfam" id="PF12806">
    <property type="entry name" value="Acyl-CoA_dh_C"/>
    <property type="match status" value="1"/>
</dbReference>
<comment type="caution">
    <text evidence="11">The sequence shown here is derived from an EMBL/GenBank/DDBJ whole genome shotgun (WGS) entry which is preliminary data.</text>
</comment>
<evidence type="ECO:0000259" key="10">
    <source>
        <dbReference type="Pfam" id="PF12806"/>
    </source>
</evidence>
<evidence type="ECO:0000256" key="4">
    <source>
        <dbReference type="ARBA" id="ARBA00022827"/>
    </source>
</evidence>
<evidence type="ECO:0000256" key="6">
    <source>
        <dbReference type="RuleBase" id="RU362125"/>
    </source>
</evidence>
<evidence type="ECO:0000259" key="7">
    <source>
        <dbReference type="Pfam" id="PF00441"/>
    </source>
</evidence>
<dbReference type="SUPFAM" id="SSF56645">
    <property type="entry name" value="Acyl-CoA dehydrogenase NM domain-like"/>
    <property type="match status" value="1"/>
</dbReference>
<evidence type="ECO:0000259" key="8">
    <source>
        <dbReference type="Pfam" id="PF02770"/>
    </source>
</evidence>
<dbReference type="Gene3D" id="2.40.110.10">
    <property type="entry name" value="Butyryl-CoA Dehydrogenase, subunit A, domain 2"/>
    <property type="match status" value="1"/>
</dbReference>
<dbReference type="RefSeq" id="WP_311369990.1">
    <property type="nucleotide sequence ID" value="NZ_JAVRHX010000007.1"/>
</dbReference>
<protein>
    <submittedName>
        <fullName evidence="11">Acyl-CoA dehydrogenase C-terminal domain-containing protein</fullName>
    </submittedName>
</protein>
<dbReference type="InterPro" id="IPR013786">
    <property type="entry name" value="AcylCoA_DH/ox_N"/>
</dbReference>
<dbReference type="InterPro" id="IPR036250">
    <property type="entry name" value="AcylCo_DH-like_C"/>
</dbReference>
<name>A0ABU2ZVQ2_9ALTE</name>
<feature type="domain" description="Acetyl-CoA dehydrogenase-like C-terminal" evidence="10">
    <location>
        <begin position="465"/>
        <end position="586"/>
    </location>
</feature>
<dbReference type="InterPro" id="IPR037069">
    <property type="entry name" value="AcylCoA_DH/ox_N_sf"/>
</dbReference>
<feature type="domain" description="Acyl-CoA dehydrogenase/oxidase C-terminal" evidence="7">
    <location>
        <begin position="280"/>
        <end position="444"/>
    </location>
</feature>
<evidence type="ECO:0000313" key="11">
    <source>
        <dbReference type="EMBL" id="MDT0596466.1"/>
    </source>
</evidence>
<dbReference type="Gene3D" id="1.10.540.10">
    <property type="entry name" value="Acyl-CoA dehydrogenase/oxidase, N-terminal domain"/>
    <property type="match status" value="1"/>
</dbReference>
<reference evidence="11 12" key="1">
    <citation type="submission" date="2023-09" db="EMBL/GenBank/DDBJ databases">
        <authorList>
            <person name="Rey-Velasco X."/>
        </authorList>
    </citation>
    <scope>NUCLEOTIDE SEQUENCE [LARGE SCALE GENOMIC DNA]</scope>
    <source>
        <strain evidence="11 12">P117</strain>
    </source>
</reference>
<dbReference type="InterPro" id="IPR009075">
    <property type="entry name" value="AcylCo_DH/oxidase_C"/>
</dbReference>
<dbReference type="PANTHER" id="PTHR42803">
    <property type="entry name" value="ACYL-COA DEHYDROGENASE"/>
    <property type="match status" value="1"/>
</dbReference>
<keyword evidence="4 6" id="KW-0274">FAD</keyword>
<evidence type="ECO:0000256" key="5">
    <source>
        <dbReference type="ARBA" id="ARBA00023002"/>
    </source>
</evidence>
<sequence>MPLFKAPLDDLRFVLHDVLKVSEQDIPGYSDLDEELTSAILDEAGKLANDVFAPLNQVGDREGCKLENGIVITPTGFKEAYQKFCENGWSALDLPEEYGGQNIPTVVTLATNELFVSANQALCMYTGLTHGAWMAIHSHASEELKETYLHKMTTGEWSGTMNLTEPHCGTDLGLMRTKAVPSNDGSYKLSGSKIFISSGDHELAENIIHLVLAKIQGAPEGIKGVSLFIVPKYLVNKDGTLGARNGVSVGSLEHKMGIHGNATCVLNYDDAEGYLVGEPNKGMQAMFTMMNEARIGTGMQGYCIAASAYANAVEYAKDRLQGRDVKSVNNTEGPADPIIVHPDIRRTLMDQKSYIEGARLFSLWLATLVDKSERAKDEQAADMLALLTPVIKAFVTDKGYEAATNAQQVLGGHGYIEEWGMSQFVRDVRISQIYEGANGVQALDLVGRKLGAKGGKPVMAFGMMIKEFIDSISSDGSLSYSVGKPLLAALGDFQTGCTYLMQNGAQDPHAALSGSTDFLHLMGHLCFGYVLGMSAKASHEKLGESDMNEEFYCQKINTVQHYLHRQLPMTRMHLKRIQAGPDTVMSPSVESF</sequence>
<dbReference type="Pfam" id="PF02770">
    <property type="entry name" value="Acyl-CoA_dh_M"/>
    <property type="match status" value="1"/>
</dbReference>
<feature type="domain" description="Acyl-CoA dehydrogenase/oxidase N-terminal" evidence="9">
    <location>
        <begin position="78"/>
        <end position="156"/>
    </location>
</feature>
<dbReference type="Pfam" id="PF00441">
    <property type="entry name" value="Acyl-CoA_dh_1"/>
    <property type="match status" value="1"/>
</dbReference>
<comment type="similarity">
    <text evidence="2 6">Belongs to the acyl-CoA dehydrogenase family.</text>
</comment>
<dbReference type="InterPro" id="IPR046373">
    <property type="entry name" value="Acyl-CoA_Oxase/DH_mid-dom_sf"/>
</dbReference>
<keyword evidence="5 6" id="KW-0560">Oxidoreductase</keyword>
<evidence type="ECO:0000259" key="9">
    <source>
        <dbReference type="Pfam" id="PF02771"/>
    </source>
</evidence>
<dbReference type="PANTHER" id="PTHR42803:SF1">
    <property type="entry name" value="BROAD-SPECIFICITY LINEAR ACYL-COA DEHYDROGENASE FADE5"/>
    <property type="match status" value="1"/>
</dbReference>
<dbReference type="InterPro" id="IPR052166">
    <property type="entry name" value="Diverse_Acyl-CoA_DH"/>
</dbReference>
<evidence type="ECO:0000313" key="12">
    <source>
        <dbReference type="Proteomes" id="UP001253545"/>
    </source>
</evidence>
<accession>A0ABU2ZVQ2</accession>
<evidence type="ECO:0000256" key="1">
    <source>
        <dbReference type="ARBA" id="ARBA00001974"/>
    </source>
</evidence>
<keyword evidence="3 6" id="KW-0285">Flavoprotein</keyword>
<dbReference type="InterPro" id="IPR025878">
    <property type="entry name" value="Acyl-CoA_dh-like_C_dom"/>
</dbReference>
<dbReference type="SUPFAM" id="SSF47203">
    <property type="entry name" value="Acyl-CoA dehydrogenase C-terminal domain-like"/>
    <property type="match status" value="1"/>
</dbReference>
<dbReference type="Pfam" id="PF02771">
    <property type="entry name" value="Acyl-CoA_dh_N"/>
    <property type="match status" value="1"/>
</dbReference>
<dbReference type="EMBL" id="JAVRHX010000007">
    <property type="protein sequence ID" value="MDT0596466.1"/>
    <property type="molecule type" value="Genomic_DNA"/>
</dbReference>
<dbReference type="Proteomes" id="UP001253545">
    <property type="component" value="Unassembled WGS sequence"/>
</dbReference>
<dbReference type="Gene3D" id="1.20.140.10">
    <property type="entry name" value="Butyryl-CoA Dehydrogenase, subunit A, domain 3"/>
    <property type="match status" value="1"/>
</dbReference>
<dbReference type="InterPro" id="IPR006091">
    <property type="entry name" value="Acyl-CoA_Oxase/DH_mid-dom"/>
</dbReference>
<keyword evidence="12" id="KW-1185">Reference proteome</keyword>